<sequence>MLVDRGVLDLDAKVAEYWPEFAVKGKDKVTVRHILSHMSGVSGWDAPFEDKDMYDLEASTARLAAQAPWWEPGTSSGYHASNYGHLIGELVRRTTGKSIREFIDEEIARPLGADFQIGALESDSHRIAELIAPPPADIAAFSSLDPNLPAVKTLLTPPPNALKANTLEWRLAQIAAVNGHTNARALARIFSAVALGGEIDGVRLLSQQTIDQIFDVQYEGVDLVLFCMLRWGVGYGLPHVDSTPWIPQEHVMFWPGWGGSILLVDVKKQMTIAYVMNKMGNGVLGSERTRQYVETIYDVVNQLHTGS</sequence>
<organism evidence="2 3">
    <name type="scientific">Talaromyces proteolyticus</name>
    <dbReference type="NCBI Taxonomy" id="1131652"/>
    <lineage>
        <taxon>Eukaryota</taxon>
        <taxon>Fungi</taxon>
        <taxon>Dikarya</taxon>
        <taxon>Ascomycota</taxon>
        <taxon>Pezizomycotina</taxon>
        <taxon>Eurotiomycetes</taxon>
        <taxon>Eurotiomycetidae</taxon>
        <taxon>Eurotiales</taxon>
        <taxon>Trichocomaceae</taxon>
        <taxon>Talaromyces</taxon>
        <taxon>Talaromyces sect. Bacilispori</taxon>
    </lineage>
</organism>
<accession>A0AAD4KWW4</accession>
<dbReference type="AlphaFoldDB" id="A0AAD4KWW4"/>
<comment type="caution">
    <text evidence="2">The sequence shown here is derived from an EMBL/GenBank/DDBJ whole genome shotgun (WGS) entry which is preliminary data.</text>
</comment>
<dbReference type="RefSeq" id="XP_046074674.1">
    <property type="nucleotide sequence ID" value="XM_046209421.1"/>
</dbReference>
<dbReference type="SUPFAM" id="SSF56601">
    <property type="entry name" value="beta-lactamase/transpeptidase-like"/>
    <property type="match status" value="1"/>
</dbReference>
<feature type="domain" description="Beta-lactamase-related" evidence="1">
    <location>
        <begin position="1"/>
        <end position="291"/>
    </location>
</feature>
<dbReference type="InterPro" id="IPR012338">
    <property type="entry name" value="Beta-lactam/transpept-like"/>
</dbReference>
<dbReference type="Pfam" id="PF00144">
    <property type="entry name" value="Beta-lactamase"/>
    <property type="match status" value="1"/>
</dbReference>
<dbReference type="InterPro" id="IPR001466">
    <property type="entry name" value="Beta-lactam-related"/>
</dbReference>
<keyword evidence="3" id="KW-1185">Reference proteome</keyword>
<dbReference type="PANTHER" id="PTHR43319:SF3">
    <property type="entry name" value="BETA-LACTAMASE-RELATED DOMAIN-CONTAINING PROTEIN"/>
    <property type="match status" value="1"/>
</dbReference>
<dbReference type="PANTHER" id="PTHR43319">
    <property type="entry name" value="BETA-LACTAMASE-RELATED"/>
    <property type="match status" value="1"/>
</dbReference>
<name>A0AAD4KWW4_9EURO</name>
<evidence type="ECO:0000259" key="1">
    <source>
        <dbReference type="Pfam" id="PF00144"/>
    </source>
</evidence>
<evidence type="ECO:0000313" key="2">
    <source>
        <dbReference type="EMBL" id="KAH8700968.1"/>
    </source>
</evidence>
<dbReference type="Proteomes" id="UP001201262">
    <property type="component" value="Unassembled WGS sequence"/>
</dbReference>
<dbReference type="EMBL" id="JAJTJA010000004">
    <property type="protein sequence ID" value="KAH8700968.1"/>
    <property type="molecule type" value="Genomic_DNA"/>
</dbReference>
<proteinExistence type="predicted"/>
<dbReference type="GeneID" id="70239708"/>
<reference evidence="2" key="1">
    <citation type="submission" date="2021-12" db="EMBL/GenBank/DDBJ databases">
        <title>Convergent genome expansion in fungi linked to evolution of root-endophyte symbiosis.</title>
        <authorList>
            <consortium name="DOE Joint Genome Institute"/>
            <person name="Ke Y.-H."/>
            <person name="Bonito G."/>
            <person name="Liao H.-L."/>
            <person name="Looney B."/>
            <person name="Rojas-Flechas A."/>
            <person name="Nash J."/>
            <person name="Hameed K."/>
            <person name="Schadt C."/>
            <person name="Martin F."/>
            <person name="Crous P.W."/>
            <person name="Miettinen O."/>
            <person name="Magnuson J.K."/>
            <person name="Labbe J."/>
            <person name="Jacobson D."/>
            <person name="Doktycz M.J."/>
            <person name="Veneault-Fourrey C."/>
            <person name="Kuo A."/>
            <person name="Mondo S."/>
            <person name="Calhoun S."/>
            <person name="Riley R."/>
            <person name="Ohm R."/>
            <person name="LaButti K."/>
            <person name="Andreopoulos B."/>
            <person name="Pangilinan J."/>
            <person name="Nolan M."/>
            <person name="Tritt A."/>
            <person name="Clum A."/>
            <person name="Lipzen A."/>
            <person name="Daum C."/>
            <person name="Barry K."/>
            <person name="Grigoriev I.V."/>
            <person name="Vilgalys R."/>
        </authorList>
    </citation>
    <scope>NUCLEOTIDE SEQUENCE</scope>
    <source>
        <strain evidence="2">PMI_201</strain>
    </source>
</reference>
<gene>
    <name evidence="2" type="ORF">BGW36DRAFT_138837</name>
</gene>
<dbReference type="Gene3D" id="3.40.710.10">
    <property type="entry name" value="DD-peptidase/beta-lactamase superfamily"/>
    <property type="match status" value="1"/>
</dbReference>
<protein>
    <submittedName>
        <fullName evidence="2">Beta-lactamase</fullName>
    </submittedName>
</protein>
<dbReference type="InterPro" id="IPR052907">
    <property type="entry name" value="Beta-lactamase/esterase"/>
</dbReference>
<evidence type="ECO:0000313" key="3">
    <source>
        <dbReference type="Proteomes" id="UP001201262"/>
    </source>
</evidence>